<organism evidence="1 2">
    <name type="scientific">Acinetobacter brisouii CIP 110357</name>
    <dbReference type="NCBI Taxonomy" id="1341683"/>
    <lineage>
        <taxon>Bacteria</taxon>
        <taxon>Pseudomonadati</taxon>
        <taxon>Pseudomonadota</taxon>
        <taxon>Gammaproteobacteria</taxon>
        <taxon>Moraxellales</taxon>
        <taxon>Moraxellaceae</taxon>
        <taxon>Acinetobacter</taxon>
    </lineage>
</organism>
<accession>V2UI03</accession>
<dbReference type="AlphaFoldDB" id="V2UI03"/>
<proteinExistence type="predicted"/>
<dbReference type="HOGENOM" id="CLU_183499_0_0_6"/>
<dbReference type="OrthoDB" id="6658588at2"/>
<sequence length="84" mass="9591">MMTPHELWISPEARSLGYQLIRELNVAMGFGMASYLDVNHCYNNHEAILVRLDHLLAVQPEVNTPDSVKRALLRHFPESSYVLA</sequence>
<dbReference type="EMBL" id="AYEU01000012">
    <property type="protein sequence ID" value="ESK48231.1"/>
    <property type="molecule type" value="Genomic_DNA"/>
</dbReference>
<dbReference type="RefSeq" id="WP_004898462.1">
    <property type="nucleotide sequence ID" value="NZ_BBTI01000014.1"/>
</dbReference>
<evidence type="ECO:0000313" key="2">
    <source>
        <dbReference type="Proteomes" id="UP000018418"/>
    </source>
</evidence>
<protein>
    <submittedName>
        <fullName evidence="1">Uncharacterized protein</fullName>
    </submittedName>
</protein>
<dbReference type="Proteomes" id="UP000018418">
    <property type="component" value="Unassembled WGS sequence"/>
</dbReference>
<reference evidence="1 2" key="1">
    <citation type="submission" date="2013-10" db="EMBL/GenBank/DDBJ databases">
        <title>The Genome Sequence of Acinetobacter brisouii CIP 110357.</title>
        <authorList>
            <consortium name="The Broad Institute Genomics Platform"/>
            <consortium name="The Broad Institute Genome Sequencing Center for Infectious Disease"/>
            <person name="Cerqueira G."/>
            <person name="Feldgarden M."/>
            <person name="Courvalin P."/>
            <person name="Grillot-Courvalin C."/>
            <person name="Clermont D."/>
            <person name="Rocha E."/>
            <person name="Yoon E.-J."/>
            <person name="Nemec A."/>
            <person name="Young S.K."/>
            <person name="Zeng Q."/>
            <person name="Gargeya S."/>
            <person name="Fitzgerald M."/>
            <person name="Abouelleil A."/>
            <person name="Alvarado L."/>
            <person name="Berlin A.M."/>
            <person name="Chapman S.B."/>
            <person name="Gainer-Dewar J."/>
            <person name="Goldberg J."/>
            <person name="Gnerre S."/>
            <person name="Griggs A."/>
            <person name="Gujja S."/>
            <person name="Hansen M."/>
            <person name="Howarth C."/>
            <person name="Imamovic A."/>
            <person name="Ireland A."/>
            <person name="Larimer J."/>
            <person name="McCowan C."/>
            <person name="Murphy C."/>
            <person name="Pearson M."/>
            <person name="Poon T.W."/>
            <person name="Priest M."/>
            <person name="Roberts A."/>
            <person name="Saif S."/>
            <person name="Shea T."/>
            <person name="Sykes S."/>
            <person name="Wortman J."/>
            <person name="Nusbaum C."/>
            <person name="Birren B."/>
        </authorList>
    </citation>
    <scope>NUCLEOTIDE SEQUENCE [LARGE SCALE GENOMIC DNA]</scope>
    <source>
        <strain evidence="1 2">CIP 110357</strain>
    </source>
</reference>
<evidence type="ECO:0000313" key="1">
    <source>
        <dbReference type="EMBL" id="ESK48231.1"/>
    </source>
</evidence>
<keyword evidence="2" id="KW-1185">Reference proteome</keyword>
<name>V2UI03_9GAMM</name>
<gene>
    <name evidence="1" type="ORF">P255_02874</name>
</gene>
<comment type="caution">
    <text evidence="1">The sequence shown here is derived from an EMBL/GenBank/DDBJ whole genome shotgun (WGS) entry which is preliminary data.</text>
</comment>